<comment type="caution">
    <text evidence="1">The sequence shown here is derived from an EMBL/GenBank/DDBJ whole genome shotgun (WGS) entry which is preliminary data.</text>
</comment>
<organism evidence="1 2">
    <name type="scientific">Russula earlei</name>
    <dbReference type="NCBI Taxonomy" id="71964"/>
    <lineage>
        <taxon>Eukaryota</taxon>
        <taxon>Fungi</taxon>
        <taxon>Dikarya</taxon>
        <taxon>Basidiomycota</taxon>
        <taxon>Agaricomycotina</taxon>
        <taxon>Agaricomycetes</taxon>
        <taxon>Russulales</taxon>
        <taxon>Russulaceae</taxon>
        <taxon>Russula</taxon>
    </lineage>
</organism>
<evidence type="ECO:0000313" key="1">
    <source>
        <dbReference type="EMBL" id="KAI9456794.1"/>
    </source>
</evidence>
<keyword evidence="2" id="KW-1185">Reference proteome</keyword>
<gene>
    <name evidence="1" type="ORF">F5148DRAFT_1151267</name>
</gene>
<reference evidence="1" key="1">
    <citation type="submission" date="2021-03" db="EMBL/GenBank/DDBJ databases">
        <title>Evolutionary priming and transition to the ectomycorrhizal habit in an iconic lineage of mushroom-forming fungi: is preadaptation a requirement?</title>
        <authorList>
            <consortium name="DOE Joint Genome Institute"/>
            <person name="Looney B.P."/>
            <person name="Miyauchi S."/>
            <person name="Morin E."/>
            <person name="Drula E."/>
            <person name="Courty P.E."/>
            <person name="Chicoki N."/>
            <person name="Fauchery L."/>
            <person name="Kohler A."/>
            <person name="Kuo A."/>
            <person name="LaButti K."/>
            <person name="Pangilinan J."/>
            <person name="Lipzen A."/>
            <person name="Riley R."/>
            <person name="Andreopoulos W."/>
            <person name="He G."/>
            <person name="Johnson J."/>
            <person name="Barry K.W."/>
            <person name="Grigoriev I.V."/>
            <person name="Nagy L."/>
            <person name="Hibbett D."/>
            <person name="Henrissat B."/>
            <person name="Matheny P.B."/>
            <person name="Labbe J."/>
            <person name="Martin A.F."/>
        </authorList>
    </citation>
    <scope>NUCLEOTIDE SEQUENCE</scope>
    <source>
        <strain evidence="1">BPL698</strain>
    </source>
</reference>
<proteinExistence type="predicted"/>
<evidence type="ECO:0000313" key="2">
    <source>
        <dbReference type="Proteomes" id="UP001207468"/>
    </source>
</evidence>
<name>A0ACC0U0Z3_9AGAM</name>
<protein>
    <submittedName>
        <fullName evidence="1">Snare associated Golgi protein-domain-containing protein</fullName>
    </submittedName>
</protein>
<sequence length="533" mass="58923">MSSPYLAYGNPQFHVGPTPYVYPPNNALSEYSLPDSMATVPGKHEFAPYPSRTPSPTPSEAATLARDSVLDWKRLCHWRFWLRREWLWYYVFAIVLAVITALITIYHHQIVEKLTPAAHWVKSLPGGWSIPIVILFIISFPPLFGHEIIAILCGIVWGLWIGFAIVAAGTFIGELGNFYAFKYCCRARGEKLERTNIQYACLARVVREGGFRIALIARLSAIPGHFTTAVFSSCGMDVWTFALAAFLSLPKQFATVYIGVIIEGAGKIHDPSDETTPQRVASYSLIAVTTIITFIALWYIYRELNRVKPSVIYDRRKARQAKIELTRSFYDNDVSRLSTFKPNESESNIPLGPYDSERDPDSEFTHQQWDERGHAVGYPPDPRLHAPIPRPPSFGPSALYESSDVAVAVPSSQDLEDEWSNAHTPQTARPPDVAAPASRPPSGPPHRVEDKATSPASSLPSPQQSPLSGRTHSPPSTTTAQYVTYYSDHFASPSIEAGSGATHRQDKHYSSPSPLTGARSVPSGASSPPPRYG</sequence>
<dbReference type="EMBL" id="JAGFNK010000230">
    <property type="protein sequence ID" value="KAI9456794.1"/>
    <property type="molecule type" value="Genomic_DNA"/>
</dbReference>
<dbReference type="Proteomes" id="UP001207468">
    <property type="component" value="Unassembled WGS sequence"/>
</dbReference>
<accession>A0ACC0U0Z3</accession>